<proteinExistence type="predicted"/>
<name>A0AC55DH82_ECHTE</name>
<sequence>MPVAAWGWAARLLTLGGRFVAFRDELQGAAEYSEAGLPLLGAIIEELVAKPVAAFTAGHRKGIRLIASGRLATLSSWMVSVKAGHGDECSYLERRENSSQPHLVDRIVFCVFLEVDFKIYKKKMNEFFPVGDNNEEEDVDMKEYSDENGPEEKQSAEEIEGQSQEAGGINTSTVPSPISEEALEVCNDEVTTKDDNTKEDEIADLSVYDQDHHNGQEDDPKKNEIKIETEPQSSYMETEEFSSIEDDARIVTQPEVIPIVDDPEVEERKEAQTEETPSVPVKSEGSREDTEEATGPDVEMNSRVDSINEPAESQQED</sequence>
<protein>
    <submittedName>
        <fullName evidence="2">ADP-ribose glycohydrolase MACROD2</fullName>
    </submittedName>
</protein>
<keyword evidence="1" id="KW-1185">Reference proteome</keyword>
<organism evidence="1 2">
    <name type="scientific">Echinops telfairi</name>
    <name type="common">Lesser hedgehog tenrec</name>
    <dbReference type="NCBI Taxonomy" id="9371"/>
    <lineage>
        <taxon>Eukaryota</taxon>
        <taxon>Metazoa</taxon>
        <taxon>Chordata</taxon>
        <taxon>Craniata</taxon>
        <taxon>Vertebrata</taxon>
        <taxon>Euteleostomi</taxon>
        <taxon>Mammalia</taxon>
        <taxon>Eutheria</taxon>
        <taxon>Afrotheria</taxon>
        <taxon>Tenrecidae</taxon>
        <taxon>Tenrecinae</taxon>
        <taxon>Echinops</taxon>
    </lineage>
</organism>
<accession>A0AC55DH82</accession>
<gene>
    <name evidence="2" type="primary">LOC101653723</name>
</gene>
<dbReference type="RefSeq" id="XP_045151108.1">
    <property type="nucleotide sequence ID" value="XM_045295173.1"/>
</dbReference>
<evidence type="ECO:0000313" key="2">
    <source>
        <dbReference type="RefSeq" id="XP_045151108.1"/>
    </source>
</evidence>
<reference evidence="2" key="1">
    <citation type="submission" date="2025-08" db="UniProtKB">
        <authorList>
            <consortium name="RefSeq"/>
        </authorList>
    </citation>
    <scope>IDENTIFICATION</scope>
</reference>
<dbReference type="Proteomes" id="UP000694863">
    <property type="component" value="Unplaced"/>
</dbReference>
<evidence type="ECO:0000313" key="1">
    <source>
        <dbReference type="Proteomes" id="UP000694863"/>
    </source>
</evidence>